<evidence type="ECO:0000313" key="4">
    <source>
        <dbReference type="Proteomes" id="UP001141552"/>
    </source>
</evidence>
<comment type="similarity">
    <text evidence="1">Belongs to the 'GDXG' lipolytic enzyme family.</text>
</comment>
<reference evidence="3" key="1">
    <citation type="submission" date="2022-02" db="EMBL/GenBank/DDBJ databases">
        <authorList>
            <person name="Henning P.M."/>
            <person name="McCubbin A.G."/>
            <person name="Shore J.S."/>
        </authorList>
    </citation>
    <scope>NUCLEOTIDE SEQUENCE</scope>
    <source>
        <strain evidence="3">F60SS</strain>
        <tissue evidence="3">Leaves</tissue>
    </source>
</reference>
<reference evidence="3" key="2">
    <citation type="journal article" date="2023" name="Plants (Basel)">
        <title>Annotation of the Turnera subulata (Passifloraceae) Draft Genome Reveals the S-Locus Evolved after the Divergence of Turneroideae from Passifloroideae in a Stepwise Manner.</title>
        <authorList>
            <person name="Henning P.M."/>
            <person name="Roalson E.H."/>
            <person name="Mir W."/>
            <person name="McCubbin A.G."/>
            <person name="Shore J.S."/>
        </authorList>
    </citation>
    <scope>NUCLEOTIDE SEQUENCE</scope>
    <source>
        <strain evidence="3">F60SS</strain>
    </source>
</reference>
<feature type="domain" description="Alpha/beta hydrolase fold-3" evidence="2">
    <location>
        <begin position="103"/>
        <end position="336"/>
    </location>
</feature>
<protein>
    <recommendedName>
        <fullName evidence="2">Alpha/beta hydrolase fold-3 domain-containing protein</fullName>
    </recommendedName>
</protein>
<dbReference type="AlphaFoldDB" id="A0A9Q0FN24"/>
<keyword evidence="4" id="KW-1185">Reference proteome</keyword>
<dbReference type="SUPFAM" id="SSF53474">
    <property type="entry name" value="alpha/beta-Hydrolases"/>
    <property type="match status" value="1"/>
</dbReference>
<organism evidence="3 4">
    <name type="scientific">Turnera subulata</name>
    <dbReference type="NCBI Taxonomy" id="218843"/>
    <lineage>
        <taxon>Eukaryota</taxon>
        <taxon>Viridiplantae</taxon>
        <taxon>Streptophyta</taxon>
        <taxon>Embryophyta</taxon>
        <taxon>Tracheophyta</taxon>
        <taxon>Spermatophyta</taxon>
        <taxon>Magnoliopsida</taxon>
        <taxon>eudicotyledons</taxon>
        <taxon>Gunneridae</taxon>
        <taxon>Pentapetalae</taxon>
        <taxon>rosids</taxon>
        <taxon>fabids</taxon>
        <taxon>Malpighiales</taxon>
        <taxon>Passifloraceae</taxon>
        <taxon>Turnera</taxon>
    </lineage>
</organism>
<dbReference type="PANTHER" id="PTHR23024:SF24">
    <property type="entry name" value="ALPHA_BETA HYDROLASE FOLD-3 DOMAIN-CONTAINING PROTEIN"/>
    <property type="match status" value="1"/>
</dbReference>
<dbReference type="GO" id="GO:0052689">
    <property type="term" value="F:carboxylic ester hydrolase activity"/>
    <property type="evidence" value="ECO:0007669"/>
    <property type="project" value="TreeGrafter"/>
</dbReference>
<dbReference type="InterPro" id="IPR013094">
    <property type="entry name" value="AB_hydrolase_3"/>
</dbReference>
<dbReference type="Gene3D" id="3.40.50.1820">
    <property type="entry name" value="alpha/beta hydrolase"/>
    <property type="match status" value="1"/>
</dbReference>
<comment type="caution">
    <text evidence="3">The sequence shown here is derived from an EMBL/GenBank/DDBJ whole genome shotgun (WGS) entry which is preliminary data.</text>
</comment>
<dbReference type="GO" id="GO:0009860">
    <property type="term" value="P:pollen tube growth"/>
    <property type="evidence" value="ECO:0007669"/>
    <property type="project" value="TreeGrafter"/>
</dbReference>
<evidence type="ECO:0000313" key="3">
    <source>
        <dbReference type="EMBL" id="KAJ4833585.1"/>
    </source>
</evidence>
<gene>
    <name evidence="3" type="ORF">Tsubulata_005968</name>
</gene>
<dbReference type="InterPro" id="IPR050466">
    <property type="entry name" value="Carboxylest/Gibb_receptor"/>
</dbReference>
<sequence>MTKQTPQSPPQLPLKTKLVLSTVGFMVDFVRRKDGCINRRLLNWLDFKVSPSPDRPIRGVKTTDITVDKARNLWFRLHTPTMTILEEKGGGRGEGDICLLPVVFYFHGGGFAFLSASSLHYNNFCSRLARRVNAVVISVNYRLAPEHRHPSQLQDCLDVIKFVDSSDNKQLIDEAVSSTGAVKPNLKHSFVGGDSAGANLAHQVVMNIGAAGEHHELGNVKLIGVLSLQPFFGGEERTEAETRLVNAPVVNLDRTDWMWRAFLPEGSDRDHPLSNVFGPNSGTDVMISRVSYPPTIIFVGGFDPLQDWQKRYYEGLRTSGKEAYLVQYPNAIHTFYAHPELPESSLLIKEVKEFMQKQISTAR</sequence>
<name>A0A9Q0FN24_9ROSI</name>
<dbReference type="PANTHER" id="PTHR23024">
    <property type="entry name" value="ARYLACETAMIDE DEACETYLASE"/>
    <property type="match status" value="1"/>
</dbReference>
<dbReference type="OrthoDB" id="408631at2759"/>
<accession>A0A9Q0FN24</accession>
<evidence type="ECO:0000256" key="1">
    <source>
        <dbReference type="ARBA" id="ARBA00010515"/>
    </source>
</evidence>
<dbReference type="InterPro" id="IPR029058">
    <property type="entry name" value="AB_hydrolase_fold"/>
</dbReference>
<dbReference type="Pfam" id="PF07859">
    <property type="entry name" value="Abhydrolase_3"/>
    <property type="match status" value="1"/>
</dbReference>
<dbReference type="EMBL" id="JAKUCV010004912">
    <property type="protein sequence ID" value="KAJ4833585.1"/>
    <property type="molecule type" value="Genomic_DNA"/>
</dbReference>
<dbReference type="Proteomes" id="UP001141552">
    <property type="component" value="Unassembled WGS sequence"/>
</dbReference>
<proteinExistence type="inferred from homology"/>
<evidence type="ECO:0000259" key="2">
    <source>
        <dbReference type="Pfam" id="PF07859"/>
    </source>
</evidence>